<keyword evidence="1" id="KW-0732">Signal</keyword>
<proteinExistence type="predicted"/>
<accession>A0ABD2WBX2</accession>
<dbReference type="EMBL" id="JBJJXI010000117">
    <property type="protein sequence ID" value="KAL3390406.1"/>
    <property type="molecule type" value="Genomic_DNA"/>
</dbReference>
<evidence type="ECO:0000313" key="3">
    <source>
        <dbReference type="Proteomes" id="UP001627154"/>
    </source>
</evidence>
<name>A0ABD2WBX2_9HYME</name>
<sequence length="436" mass="49554">MAKLLGIWFIIFVVFHQSMSTKSDRYYTKRSVANETFLAFDDGSLENSSTWYGLCGFDENLDSFCNIYHEELRLDSSKSPEKYCRIYLDQGNEKINQSHADIHSVRVKSLADKGAIISWASLRVEPSHLQKTLVVSVINGSNDTNCQTITTKIPLTEHRLVSYDIISLEDNFEVIVASSMGFGQDPDLTSFLVDNQGRVLSNKTLPLELWNLHSSFQVATIPSGSNQHDYLLLQYYVTSNDEYNSGKATLTLGESLRNLFKIRSSSRGISQTEHYSGYERSHRIMAYSTGHNKISVCGQQFENIRCNQYDPETKQITRVLDEKFEYQVHEFAVYNSLDGGILLLTTECPDAACKETGSSGQKYHVAHYPKASLEDATTNLSFLKYSCNLEESKSFLKMFENKEGEYCFANACYYDSLKAHLVDKMQFEISTVCFKL</sequence>
<protein>
    <submittedName>
        <fullName evidence="2">Uncharacterized protein</fullName>
    </submittedName>
</protein>
<feature type="signal peptide" evidence="1">
    <location>
        <begin position="1"/>
        <end position="20"/>
    </location>
</feature>
<evidence type="ECO:0000313" key="2">
    <source>
        <dbReference type="EMBL" id="KAL3390406.1"/>
    </source>
</evidence>
<gene>
    <name evidence="2" type="ORF">TKK_014574</name>
</gene>
<dbReference type="Proteomes" id="UP001627154">
    <property type="component" value="Unassembled WGS sequence"/>
</dbReference>
<comment type="caution">
    <text evidence="2">The sequence shown here is derived from an EMBL/GenBank/DDBJ whole genome shotgun (WGS) entry which is preliminary data.</text>
</comment>
<feature type="chain" id="PRO_5044826607" evidence="1">
    <location>
        <begin position="21"/>
        <end position="436"/>
    </location>
</feature>
<dbReference type="AlphaFoldDB" id="A0ABD2WBX2"/>
<organism evidence="2 3">
    <name type="scientific">Trichogramma kaykai</name>
    <dbReference type="NCBI Taxonomy" id="54128"/>
    <lineage>
        <taxon>Eukaryota</taxon>
        <taxon>Metazoa</taxon>
        <taxon>Ecdysozoa</taxon>
        <taxon>Arthropoda</taxon>
        <taxon>Hexapoda</taxon>
        <taxon>Insecta</taxon>
        <taxon>Pterygota</taxon>
        <taxon>Neoptera</taxon>
        <taxon>Endopterygota</taxon>
        <taxon>Hymenoptera</taxon>
        <taxon>Apocrita</taxon>
        <taxon>Proctotrupomorpha</taxon>
        <taxon>Chalcidoidea</taxon>
        <taxon>Trichogrammatidae</taxon>
        <taxon>Trichogramma</taxon>
    </lineage>
</organism>
<keyword evidence="3" id="KW-1185">Reference proteome</keyword>
<evidence type="ECO:0000256" key="1">
    <source>
        <dbReference type="SAM" id="SignalP"/>
    </source>
</evidence>
<reference evidence="2 3" key="1">
    <citation type="journal article" date="2024" name="bioRxiv">
        <title>A reference genome for Trichogramma kaykai: A tiny desert-dwelling parasitoid wasp with competing sex-ratio distorters.</title>
        <authorList>
            <person name="Culotta J."/>
            <person name="Lindsey A.R."/>
        </authorList>
    </citation>
    <scope>NUCLEOTIDE SEQUENCE [LARGE SCALE GENOMIC DNA]</scope>
    <source>
        <strain evidence="2 3">KSX58</strain>
    </source>
</reference>